<evidence type="ECO:0000313" key="1">
    <source>
        <dbReference type="EMBL" id="KAI3739295.1"/>
    </source>
</evidence>
<dbReference type="EMBL" id="CM042013">
    <property type="protein sequence ID" value="KAI3739295.1"/>
    <property type="molecule type" value="Genomic_DNA"/>
</dbReference>
<reference evidence="1 2" key="2">
    <citation type="journal article" date="2022" name="Mol. Ecol. Resour.">
        <title>The genomes of chicory, endive, great burdock and yacon provide insights into Asteraceae paleo-polyploidization history and plant inulin production.</title>
        <authorList>
            <person name="Fan W."/>
            <person name="Wang S."/>
            <person name="Wang H."/>
            <person name="Wang A."/>
            <person name="Jiang F."/>
            <person name="Liu H."/>
            <person name="Zhao H."/>
            <person name="Xu D."/>
            <person name="Zhang Y."/>
        </authorList>
    </citation>
    <scope>NUCLEOTIDE SEQUENCE [LARGE SCALE GENOMIC DNA]</scope>
    <source>
        <strain evidence="2">cv. Punajuju</strain>
        <tissue evidence="1">Leaves</tissue>
    </source>
</reference>
<name>A0ACB9CYP0_CICIN</name>
<dbReference type="Proteomes" id="UP001055811">
    <property type="component" value="Linkage Group LG05"/>
</dbReference>
<reference evidence="2" key="1">
    <citation type="journal article" date="2022" name="Mol. Ecol. Resour.">
        <title>The genomes of chicory, endive, great burdock and yacon provide insights into Asteraceae palaeo-polyploidization history and plant inulin production.</title>
        <authorList>
            <person name="Fan W."/>
            <person name="Wang S."/>
            <person name="Wang H."/>
            <person name="Wang A."/>
            <person name="Jiang F."/>
            <person name="Liu H."/>
            <person name="Zhao H."/>
            <person name="Xu D."/>
            <person name="Zhang Y."/>
        </authorList>
    </citation>
    <scope>NUCLEOTIDE SEQUENCE [LARGE SCALE GENOMIC DNA]</scope>
    <source>
        <strain evidence="2">cv. Punajuju</strain>
    </source>
</reference>
<evidence type="ECO:0000313" key="2">
    <source>
        <dbReference type="Proteomes" id="UP001055811"/>
    </source>
</evidence>
<gene>
    <name evidence="1" type="ORF">L2E82_29698</name>
</gene>
<accession>A0ACB9CYP0</accession>
<organism evidence="1 2">
    <name type="scientific">Cichorium intybus</name>
    <name type="common">Chicory</name>
    <dbReference type="NCBI Taxonomy" id="13427"/>
    <lineage>
        <taxon>Eukaryota</taxon>
        <taxon>Viridiplantae</taxon>
        <taxon>Streptophyta</taxon>
        <taxon>Embryophyta</taxon>
        <taxon>Tracheophyta</taxon>
        <taxon>Spermatophyta</taxon>
        <taxon>Magnoliopsida</taxon>
        <taxon>eudicotyledons</taxon>
        <taxon>Gunneridae</taxon>
        <taxon>Pentapetalae</taxon>
        <taxon>asterids</taxon>
        <taxon>campanulids</taxon>
        <taxon>Asterales</taxon>
        <taxon>Asteraceae</taxon>
        <taxon>Cichorioideae</taxon>
        <taxon>Cichorieae</taxon>
        <taxon>Cichoriinae</taxon>
        <taxon>Cichorium</taxon>
    </lineage>
</organism>
<comment type="caution">
    <text evidence="1">The sequence shown here is derived from an EMBL/GenBank/DDBJ whole genome shotgun (WGS) entry which is preliminary data.</text>
</comment>
<proteinExistence type="predicted"/>
<keyword evidence="2" id="KW-1185">Reference proteome</keyword>
<protein>
    <submittedName>
        <fullName evidence="1">Uncharacterized protein</fullName>
    </submittedName>
</protein>
<sequence length="147" mass="16649">MQLHIPLIQSLHLKPSILPERSRNGLVSSQTPPKHTFVVTLSRQLFTDFRAGWSSRLTLFNWDDAAFRDWFMAVELDKSTHEFEKVYSFNGTVLEINGKNDQILMQGLPGLNYLVGEVDGANPEKPTGTWEPTSKASIADAFIILFR</sequence>